<feature type="transmembrane region" description="Helical" evidence="1">
    <location>
        <begin position="104"/>
        <end position="123"/>
    </location>
</feature>
<keyword evidence="1" id="KW-1133">Transmembrane helix</keyword>
<reference evidence="2" key="2">
    <citation type="submission" date="2023-01" db="EMBL/GenBank/DDBJ databases">
        <authorList>
            <person name="Sun Q."/>
            <person name="Evtushenko L."/>
        </authorList>
    </citation>
    <scope>NUCLEOTIDE SEQUENCE</scope>
    <source>
        <strain evidence="2">VKM Ac-1940</strain>
    </source>
</reference>
<comment type="caution">
    <text evidence="2">The sequence shown here is derived from an EMBL/GenBank/DDBJ whole genome shotgun (WGS) entry which is preliminary data.</text>
</comment>
<evidence type="ECO:0000313" key="2">
    <source>
        <dbReference type="EMBL" id="GLJ95337.1"/>
    </source>
</evidence>
<accession>A0A9W6HM33</accession>
<organism evidence="2 3">
    <name type="scientific">Microbacterium dextranolyticum</name>
    <dbReference type="NCBI Taxonomy" id="36806"/>
    <lineage>
        <taxon>Bacteria</taxon>
        <taxon>Bacillati</taxon>
        <taxon>Actinomycetota</taxon>
        <taxon>Actinomycetes</taxon>
        <taxon>Micrococcales</taxon>
        <taxon>Microbacteriaceae</taxon>
        <taxon>Microbacterium</taxon>
    </lineage>
</organism>
<gene>
    <name evidence="2" type="ORF">GCM10017591_13990</name>
</gene>
<keyword evidence="1" id="KW-0472">Membrane</keyword>
<name>A0A9W6HM33_9MICO</name>
<evidence type="ECO:0000313" key="3">
    <source>
        <dbReference type="Proteomes" id="UP001142291"/>
    </source>
</evidence>
<feature type="transmembrane region" description="Helical" evidence="1">
    <location>
        <begin position="184"/>
        <end position="203"/>
    </location>
</feature>
<dbReference type="RefSeq" id="WP_204964814.1">
    <property type="nucleotide sequence ID" value="NZ_BAAAUR010000011.1"/>
</dbReference>
<sequence>MSNDERPIDPAEMLQVMQSTRRATRGRMARVTSWLLFVWAVAWFVGFGALWLGDGVGGVPLIPAPIAWTAFGALTIAAVVSSGVMAVWMSSGGIRGRSQLRGKLYGYSWMVSMFAVTFLLQALRLAGFTAELAQLIYPAFYIFTVGLMYLAGGAIWRSPAQFILGVIMLVVVVIATFAGAPWHYLIYATVGPAAMTVTGALLWRGILPADERTAPVSS</sequence>
<keyword evidence="3" id="KW-1185">Reference proteome</keyword>
<feature type="transmembrane region" description="Helical" evidence="1">
    <location>
        <begin position="135"/>
        <end position="155"/>
    </location>
</feature>
<feature type="transmembrane region" description="Helical" evidence="1">
    <location>
        <begin position="162"/>
        <end position="178"/>
    </location>
</feature>
<dbReference type="EMBL" id="BSER01000008">
    <property type="protein sequence ID" value="GLJ95337.1"/>
    <property type="molecule type" value="Genomic_DNA"/>
</dbReference>
<feature type="transmembrane region" description="Helical" evidence="1">
    <location>
        <begin position="31"/>
        <end position="53"/>
    </location>
</feature>
<dbReference type="AlphaFoldDB" id="A0A9W6HM33"/>
<feature type="transmembrane region" description="Helical" evidence="1">
    <location>
        <begin position="65"/>
        <end position="88"/>
    </location>
</feature>
<reference evidence="2" key="1">
    <citation type="journal article" date="2014" name="Int. J. Syst. Evol. Microbiol.">
        <title>Complete genome sequence of Corynebacterium casei LMG S-19264T (=DSM 44701T), isolated from a smear-ripened cheese.</title>
        <authorList>
            <consortium name="US DOE Joint Genome Institute (JGI-PGF)"/>
            <person name="Walter F."/>
            <person name="Albersmeier A."/>
            <person name="Kalinowski J."/>
            <person name="Ruckert C."/>
        </authorList>
    </citation>
    <scope>NUCLEOTIDE SEQUENCE</scope>
    <source>
        <strain evidence="2">VKM Ac-1940</strain>
    </source>
</reference>
<dbReference type="Proteomes" id="UP001142291">
    <property type="component" value="Unassembled WGS sequence"/>
</dbReference>
<protein>
    <submittedName>
        <fullName evidence="2">Uncharacterized protein</fullName>
    </submittedName>
</protein>
<proteinExistence type="predicted"/>
<evidence type="ECO:0000256" key="1">
    <source>
        <dbReference type="SAM" id="Phobius"/>
    </source>
</evidence>
<keyword evidence="1" id="KW-0812">Transmembrane</keyword>